<keyword evidence="1" id="KW-1133">Transmembrane helix</keyword>
<proteinExistence type="predicted"/>
<dbReference type="EMBL" id="BGZK01001936">
    <property type="protein sequence ID" value="GBP88461.1"/>
    <property type="molecule type" value="Genomic_DNA"/>
</dbReference>
<organism evidence="2 3">
    <name type="scientific">Eumeta variegata</name>
    <name type="common">Bagworm moth</name>
    <name type="synonym">Eumeta japonica</name>
    <dbReference type="NCBI Taxonomy" id="151549"/>
    <lineage>
        <taxon>Eukaryota</taxon>
        <taxon>Metazoa</taxon>
        <taxon>Ecdysozoa</taxon>
        <taxon>Arthropoda</taxon>
        <taxon>Hexapoda</taxon>
        <taxon>Insecta</taxon>
        <taxon>Pterygota</taxon>
        <taxon>Neoptera</taxon>
        <taxon>Endopterygota</taxon>
        <taxon>Lepidoptera</taxon>
        <taxon>Glossata</taxon>
        <taxon>Ditrysia</taxon>
        <taxon>Tineoidea</taxon>
        <taxon>Psychidae</taxon>
        <taxon>Oiketicinae</taxon>
        <taxon>Eumeta</taxon>
    </lineage>
</organism>
<keyword evidence="3" id="KW-1185">Reference proteome</keyword>
<name>A0A4C1ZHZ2_EUMVA</name>
<dbReference type="AlphaFoldDB" id="A0A4C1ZHZ2"/>
<dbReference type="OrthoDB" id="9997229at2759"/>
<dbReference type="Proteomes" id="UP000299102">
    <property type="component" value="Unassembled WGS sequence"/>
</dbReference>
<evidence type="ECO:0000313" key="3">
    <source>
        <dbReference type="Proteomes" id="UP000299102"/>
    </source>
</evidence>
<keyword evidence="1" id="KW-0812">Transmembrane</keyword>
<keyword evidence="1" id="KW-0472">Membrane</keyword>
<comment type="caution">
    <text evidence="2">The sequence shown here is derived from an EMBL/GenBank/DDBJ whole genome shotgun (WGS) entry which is preliminary data.</text>
</comment>
<evidence type="ECO:0000313" key="2">
    <source>
        <dbReference type="EMBL" id="GBP88461.1"/>
    </source>
</evidence>
<reference evidence="2 3" key="1">
    <citation type="journal article" date="2019" name="Commun. Biol.">
        <title>The bagworm genome reveals a unique fibroin gene that provides high tensile strength.</title>
        <authorList>
            <person name="Kono N."/>
            <person name="Nakamura H."/>
            <person name="Ohtoshi R."/>
            <person name="Tomita M."/>
            <person name="Numata K."/>
            <person name="Arakawa K."/>
        </authorList>
    </citation>
    <scope>NUCLEOTIDE SEQUENCE [LARGE SCALE GENOMIC DNA]</scope>
</reference>
<feature type="transmembrane region" description="Helical" evidence="1">
    <location>
        <begin position="124"/>
        <end position="142"/>
    </location>
</feature>
<evidence type="ECO:0000256" key="1">
    <source>
        <dbReference type="SAM" id="Phobius"/>
    </source>
</evidence>
<protein>
    <submittedName>
        <fullName evidence="2">Uncharacterized protein</fullName>
    </submittedName>
</protein>
<gene>
    <name evidence="2" type="ORF">EVAR_103735_1</name>
</gene>
<accession>A0A4C1ZHZ2</accession>
<sequence length="144" mass="15528">MAVPNLPIEAMVARPTVFSNGPVQHQSPANNLANALQLLTVSSLLSEKLPYNGVPVYSKVLGGCGCGAPIAILQRTKLCRCEVSQESVAMTSNENAGEKRQGSGSVVPAYCMIRRQFRAVDFRALYCTVVAVCLLRWVFVAITK</sequence>